<dbReference type="GO" id="GO:0003677">
    <property type="term" value="F:DNA binding"/>
    <property type="evidence" value="ECO:0007669"/>
    <property type="project" value="UniProtKB-KW"/>
</dbReference>
<dbReference type="Proteomes" id="UP000552883">
    <property type="component" value="Unassembled WGS sequence"/>
</dbReference>
<comment type="caution">
    <text evidence="6">The sequence shown here is derived from an EMBL/GenBank/DDBJ whole genome shotgun (WGS) entry which is preliminary data.</text>
</comment>
<dbReference type="Gene3D" id="3.40.190.10">
    <property type="entry name" value="Periplasmic binding protein-like II"/>
    <property type="match status" value="2"/>
</dbReference>
<sequence>MLDLRRVSLLREVHRRGTLHAVARALSYSPSSISQQLRLLEQEAGVPLLERTGRRVHLTPAGLLLVEGADTLLTDLEQLESALAATDRTVSGTVRLAVFQSAALGIVPRALSLLAERYPALRVEVTQREPESALDEVWAREFDLVIAEEYPAHAAPRRRELDRVPLGRDALRLGVASGSGIQALGDAAQRAWVMEPRGTASRHWAEQVCRLAGFEPDVRFETADLQAHISLVEAGHAVALLPDLVWSGRDPRVSLITLPSDPHRSLFTAARRSTADRPAIVAVRGVLALSIEPPGGAGYPERGTAEKEHP</sequence>
<dbReference type="AlphaFoldDB" id="A0A840X9P4"/>
<evidence type="ECO:0000256" key="1">
    <source>
        <dbReference type="ARBA" id="ARBA00009437"/>
    </source>
</evidence>
<evidence type="ECO:0000256" key="2">
    <source>
        <dbReference type="ARBA" id="ARBA00023015"/>
    </source>
</evidence>
<proteinExistence type="inferred from homology"/>
<dbReference type="SUPFAM" id="SSF53850">
    <property type="entry name" value="Periplasmic binding protein-like II"/>
    <property type="match status" value="1"/>
</dbReference>
<dbReference type="PROSITE" id="PS50931">
    <property type="entry name" value="HTH_LYSR"/>
    <property type="match status" value="1"/>
</dbReference>
<dbReference type="InterPro" id="IPR005119">
    <property type="entry name" value="LysR_subst-bd"/>
</dbReference>
<evidence type="ECO:0000256" key="4">
    <source>
        <dbReference type="ARBA" id="ARBA00023163"/>
    </source>
</evidence>
<dbReference type="InterPro" id="IPR036390">
    <property type="entry name" value="WH_DNA-bd_sf"/>
</dbReference>
<keyword evidence="3 6" id="KW-0238">DNA-binding</keyword>
<evidence type="ECO:0000313" key="7">
    <source>
        <dbReference type="Proteomes" id="UP000552883"/>
    </source>
</evidence>
<gene>
    <name evidence="6" type="ORF">BJ959_001410</name>
</gene>
<dbReference type="Pfam" id="PF00126">
    <property type="entry name" value="HTH_1"/>
    <property type="match status" value="1"/>
</dbReference>
<dbReference type="GO" id="GO:0032993">
    <property type="term" value="C:protein-DNA complex"/>
    <property type="evidence" value="ECO:0007669"/>
    <property type="project" value="TreeGrafter"/>
</dbReference>
<dbReference type="EMBL" id="JACHBS010000001">
    <property type="protein sequence ID" value="MBB5617914.1"/>
    <property type="molecule type" value="Genomic_DNA"/>
</dbReference>
<dbReference type="Gene3D" id="1.10.10.10">
    <property type="entry name" value="Winged helix-like DNA-binding domain superfamily/Winged helix DNA-binding domain"/>
    <property type="match status" value="1"/>
</dbReference>
<dbReference type="RefSeq" id="WP_153981371.1">
    <property type="nucleotide sequence ID" value="NZ_BAAANZ010000005.1"/>
</dbReference>
<feature type="domain" description="HTH lysR-type" evidence="5">
    <location>
        <begin position="2"/>
        <end position="59"/>
    </location>
</feature>
<reference evidence="6 7" key="1">
    <citation type="submission" date="2020-08" db="EMBL/GenBank/DDBJ databases">
        <title>Sequencing the genomes of 1000 actinobacteria strains.</title>
        <authorList>
            <person name="Klenk H.-P."/>
        </authorList>
    </citation>
    <scope>NUCLEOTIDE SEQUENCE [LARGE SCALE GENOMIC DNA]</scope>
    <source>
        <strain evidence="6 7">DSM 23889</strain>
    </source>
</reference>
<dbReference type="SUPFAM" id="SSF46785">
    <property type="entry name" value="Winged helix' DNA-binding domain"/>
    <property type="match status" value="1"/>
</dbReference>
<dbReference type="PANTHER" id="PTHR30346">
    <property type="entry name" value="TRANSCRIPTIONAL DUAL REGULATOR HCAR-RELATED"/>
    <property type="match status" value="1"/>
</dbReference>
<evidence type="ECO:0000259" key="5">
    <source>
        <dbReference type="PROSITE" id="PS50931"/>
    </source>
</evidence>
<keyword evidence="2" id="KW-0805">Transcription regulation</keyword>
<keyword evidence="7" id="KW-1185">Reference proteome</keyword>
<organism evidence="6 7">
    <name type="scientific">Microcella frigidaquae</name>
    <dbReference type="NCBI Taxonomy" id="424758"/>
    <lineage>
        <taxon>Bacteria</taxon>
        <taxon>Bacillati</taxon>
        <taxon>Actinomycetota</taxon>
        <taxon>Actinomycetes</taxon>
        <taxon>Micrococcales</taxon>
        <taxon>Microbacteriaceae</taxon>
        <taxon>Microcella</taxon>
    </lineage>
</organism>
<dbReference type="GO" id="GO:0003700">
    <property type="term" value="F:DNA-binding transcription factor activity"/>
    <property type="evidence" value="ECO:0007669"/>
    <property type="project" value="InterPro"/>
</dbReference>
<dbReference type="OrthoDB" id="3673085at2"/>
<dbReference type="InterPro" id="IPR036388">
    <property type="entry name" value="WH-like_DNA-bd_sf"/>
</dbReference>
<comment type="similarity">
    <text evidence="1">Belongs to the LysR transcriptional regulatory family.</text>
</comment>
<evidence type="ECO:0000256" key="3">
    <source>
        <dbReference type="ARBA" id="ARBA00023125"/>
    </source>
</evidence>
<evidence type="ECO:0000313" key="6">
    <source>
        <dbReference type="EMBL" id="MBB5617914.1"/>
    </source>
</evidence>
<dbReference type="PANTHER" id="PTHR30346:SF29">
    <property type="entry name" value="LYSR SUBSTRATE-BINDING"/>
    <property type="match status" value="1"/>
</dbReference>
<dbReference type="Pfam" id="PF03466">
    <property type="entry name" value="LysR_substrate"/>
    <property type="match status" value="1"/>
</dbReference>
<dbReference type="InterPro" id="IPR000847">
    <property type="entry name" value="LysR_HTH_N"/>
</dbReference>
<keyword evidence="4" id="KW-0804">Transcription</keyword>
<name>A0A840X9P4_9MICO</name>
<accession>A0A840X9P4</accession>
<protein>
    <submittedName>
        <fullName evidence="6">DNA-binding transcriptional LysR family regulator</fullName>
    </submittedName>
</protein>